<comment type="caution">
    <text evidence="2">The sequence shown here is derived from an EMBL/GenBank/DDBJ whole genome shotgun (WGS) entry which is preliminary data.</text>
</comment>
<gene>
    <name evidence="2" type="ORF">FGO68_gene8452</name>
</gene>
<dbReference type="InterPro" id="IPR012337">
    <property type="entry name" value="RNaseH-like_sf"/>
</dbReference>
<feature type="domain" description="Tc1-like transposase DDE" evidence="1">
    <location>
        <begin position="14"/>
        <end position="147"/>
    </location>
</feature>
<dbReference type="Gene3D" id="3.30.420.10">
    <property type="entry name" value="Ribonuclease H-like superfamily/Ribonuclease H"/>
    <property type="match status" value="1"/>
</dbReference>
<reference evidence="2" key="1">
    <citation type="submission" date="2019-06" db="EMBL/GenBank/DDBJ databases">
        <authorList>
            <person name="Zheng W."/>
        </authorList>
    </citation>
    <scope>NUCLEOTIDE SEQUENCE</scope>
    <source>
        <strain evidence="2">QDHG01</strain>
    </source>
</reference>
<dbReference type="GO" id="GO:0003676">
    <property type="term" value="F:nucleic acid binding"/>
    <property type="evidence" value="ECO:0007669"/>
    <property type="project" value="InterPro"/>
</dbReference>
<dbReference type="OrthoDB" id="2388844at2759"/>
<evidence type="ECO:0000259" key="1">
    <source>
        <dbReference type="Pfam" id="PF13358"/>
    </source>
</evidence>
<dbReference type="InterPro" id="IPR036397">
    <property type="entry name" value="RNaseH_sf"/>
</dbReference>
<dbReference type="Pfam" id="PF13358">
    <property type="entry name" value="DDE_3"/>
    <property type="match status" value="1"/>
</dbReference>
<sequence>MVEQLNQAKQQNLPIVFLDEAVFTFNTFKSKSWSSAYSSIKVNDFAIKVKTQALIAAINLDGGMFDYVIHPKSIRTEEFQAFVRKLSQRHDGKPFAIFMDNLSVHKTNISKDLFTELNILAIFNIPYSPQFNGIESYFSLLKCEYKKLILEKVMKGDPVDAVSLIKTSIAKIDDKKTMKCVKYGFDCIEGQLKSIQN</sequence>
<name>A0A8J8NAW9_HALGN</name>
<keyword evidence="3" id="KW-1185">Reference proteome</keyword>
<dbReference type="SUPFAM" id="SSF53098">
    <property type="entry name" value="Ribonuclease H-like"/>
    <property type="match status" value="1"/>
</dbReference>
<proteinExistence type="predicted"/>
<evidence type="ECO:0000313" key="3">
    <source>
        <dbReference type="Proteomes" id="UP000785679"/>
    </source>
</evidence>
<evidence type="ECO:0000313" key="2">
    <source>
        <dbReference type="EMBL" id="TNV71310.1"/>
    </source>
</evidence>
<protein>
    <recommendedName>
        <fullName evidence="1">Tc1-like transposase DDE domain-containing protein</fullName>
    </recommendedName>
</protein>
<dbReference type="InterPro" id="IPR038717">
    <property type="entry name" value="Tc1-like_DDE_dom"/>
</dbReference>
<dbReference type="Proteomes" id="UP000785679">
    <property type="component" value="Unassembled WGS sequence"/>
</dbReference>
<dbReference type="EMBL" id="RRYP01030000">
    <property type="protein sequence ID" value="TNV71310.1"/>
    <property type="molecule type" value="Genomic_DNA"/>
</dbReference>
<dbReference type="AlphaFoldDB" id="A0A8J8NAW9"/>
<organism evidence="2 3">
    <name type="scientific">Halteria grandinella</name>
    <dbReference type="NCBI Taxonomy" id="5974"/>
    <lineage>
        <taxon>Eukaryota</taxon>
        <taxon>Sar</taxon>
        <taxon>Alveolata</taxon>
        <taxon>Ciliophora</taxon>
        <taxon>Intramacronucleata</taxon>
        <taxon>Spirotrichea</taxon>
        <taxon>Stichotrichia</taxon>
        <taxon>Sporadotrichida</taxon>
        <taxon>Halteriidae</taxon>
        <taxon>Halteria</taxon>
    </lineage>
</organism>
<accession>A0A8J8NAW9</accession>